<dbReference type="InterPro" id="IPR050624">
    <property type="entry name" value="HTH-type_Tx_Regulator"/>
</dbReference>
<sequence>MPKDTFNKLNEDKKSRITQAIINEVSKTSFEYVNIQNIIKDANIPRGSFYQYFEDKMDMYEYIMDYISSIKRYYFKSIFEAVNLNFIERIEAIYLAGIKFKSENPDFVRAGEFMLKSPLYLDNPSVTKGLEQMISIYESWIINDQEKKIINDKINPRVLATMVLELLNKLTIDSFVHHKLDDTSYETSIKMMIEIFKRGISYV</sequence>
<dbReference type="KEGG" id="aoc:Aocu_08180"/>
<dbReference type="InterPro" id="IPR036271">
    <property type="entry name" value="Tet_transcr_reg_TetR-rel_C_sf"/>
</dbReference>
<dbReference type="Gene3D" id="1.10.357.10">
    <property type="entry name" value="Tetracycline Repressor, domain 2"/>
    <property type="match status" value="1"/>
</dbReference>
<keyword evidence="5" id="KW-1185">Reference proteome</keyword>
<dbReference type="STRING" id="35623.Aocu_08180"/>
<name>A0A061AH11_9MOLU</name>
<dbReference type="RefSeq" id="WP_052670029.1">
    <property type="nucleotide sequence ID" value="NZ_FUZK01000001.1"/>
</dbReference>
<dbReference type="Proteomes" id="UP000032434">
    <property type="component" value="Chromosome 1"/>
</dbReference>
<dbReference type="PANTHER" id="PTHR43479">
    <property type="entry name" value="ACREF/ENVCD OPERON REPRESSOR-RELATED"/>
    <property type="match status" value="1"/>
</dbReference>
<proteinExistence type="predicted"/>
<dbReference type="SUPFAM" id="SSF48498">
    <property type="entry name" value="Tetracyclin repressor-like, C-terminal domain"/>
    <property type="match status" value="1"/>
</dbReference>
<organism evidence="4 5">
    <name type="scientific">Acholeplasma oculi</name>
    <dbReference type="NCBI Taxonomy" id="35623"/>
    <lineage>
        <taxon>Bacteria</taxon>
        <taxon>Bacillati</taxon>
        <taxon>Mycoplasmatota</taxon>
        <taxon>Mollicutes</taxon>
        <taxon>Acholeplasmatales</taxon>
        <taxon>Acholeplasmataceae</taxon>
        <taxon>Acholeplasma</taxon>
    </lineage>
</organism>
<dbReference type="SUPFAM" id="SSF46689">
    <property type="entry name" value="Homeodomain-like"/>
    <property type="match status" value="1"/>
</dbReference>
<dbReference type="AlphaFoldDB" id="A0A061AH11"/>
<evidence type="ECO:0000259" key="3">
    <source>
        <dbReference type="PROSITE" id="PS50977"/>
    </source>
</evidence>
<dbReference type="PATRIC" id="fig|35623.3.peg.818"/>
<dbReference type="InParanoid" id="A0A061AH11"/>
<reference evidence="5" key="1">
    <citation type="submission" date="2014-05" db="EMBL/GenBank/DDBJ databases">
        <authorList>
            <person name="Kube M."/>
        </authorList>
    </citation>
    <scope>NUCLEOTIDE SEQUENCE [LARGE SCALE GENOMIC DNA]</scope>
</reference>
<protein>
    <submittedName>
        <fullName evidence="4">Transcriptional regulator, TetR family</fullName>
    </submittedName>
</protein>
<keyword evidence="1 2" id="KW-0238">DNA-binding</keyword>
<gene>
    <name evidence="4" type="ORF">Aocu_08180</name>
</gene>
<evidence type="ECO:0000313" key="4">
    <source>
        <dbReference type="EMBL" id="CDR30891.1"/>
    </source>
</evidence>
<dbReference type="HOGENOM" id="CLU_069356_45_1_14"/>
<dbReference type="PROSITE" id="PS50977">
    <property type="entry name" value="HTH_TETR_2"/>
    <property type="match status" value="1"/>
</dbReference>
<dbReference type="PANTHER" id="PTHR43479:SF11">
    <property type="entry name" value="ACREF_ENVCD OPERON REPRESSOR-RELATED"/>
    <property type="match status" value="1"/>
</dbReference>
<evidence type="ECO:0000256" key="2">
    <source>
        <dbReference type="PROSITE-ProRule" id="PRU00335"/>
    </source>
</evidence>
<feature type="DNA-binding region" description="H-T-H motif" evidence="2">
    <location>
        <begin position="34"/>
        <end position="53"/>
    </location>
</feature>
<feature type="domain" description="HTH tetR-type" evidence="3">
    <location>
        <begin position="11"/>
        <end position="71"/>
    </location>
</feature>
<evidence type="ECO:0000256" key="1">
    <source>
        <dbReference type="ARBA" id="ARBA00023125"/>
    </source>
</evidence>
<dbReference type="InterPro" id="IPR009057">
    <property type="entry name" value="Homeodomain-like_sf"/>
</dbReference>
<evidence type="ECO:0000313" key="5">
    <source>
        <dbReference type="Proteomes" id="UP000032434"/>
    </source>
</evidence>
<dbReference type="OrthoDB" id="92787at2"/>
<accession>A0A061AH11</accession>
<dbReference type="EMBL" id="LK028559">
    <property type="protein sequence ID" value="CDR30891.1"/>
    <property type="molecule type" value="Genomic_DNA"/>
</dbReference>
<dbReference type="GO" id="GO:0003677">
    <property type="term" value="F:DNA binding"/>
    <property type="evidence" value="ECO:0007669"/>
    <property type="project" value="UniProtKB-UniRule"/>
</dbReference>
<dbReference type="InterPro" id="IPR001647">
    <property type="entry name" value="HTH_TetR"/>
</dbReference>